<reference evidence="2" key="1">
    <citation type="submission" date="2021-04" db="EMBL/GenBank/DDBJ databases">
        <title>Draft genomes of 20 S. canis strains.</title>
        <authorList>
            <person name="Pagnossin D."/>
            <person name="Weir W."/>
            <person name="Smith A."/>
            <person name="Ure R."/>
            <person name="Oravcova K."/>
        </authorList>
    </citation>
    <scope>NUCLEOTIDE SEQUENCE</scope>
    <source>
        <strain evidence="2">284</strain>
    </source>
</reference>
<evidence type="ECO:0000259" key="1">
    <source>
        <dbReference type="Pfam" id="PF23792"/>
    </source>
</evidence>
<name>A0AAE4TSF3_STRCB</name>
<dbReference type="Pfam" id="PF23792">
    <property type="entry name" value="CD1375-like"/>
    <property type="match status" value="1"/>
</dbReference>
<feature type="domain" description="CD1375-like" evidence="1">
    <location>
        <begin position="1"/>
        <end position="47"/>
    </location>
</feature>
<dbReference type="Proteomes" id="UP001186118">
    <property type="component" value="Unassembled WGS sequence"/>
</dbReference>
<dbReference type="AlphaFoldDB" id="A0AAE4TSF3"/>
<evidence type="ECO:0000313" key="2">
    <source>
        <dbReference type="EMBL" id="MDV5978093.1"/>
    </source>
</evidence>
<comment type="caution">
    <text evidence="2">The sequence shown here is derived from an EMBL/GenBank/DDBJ whole genome shotgun (WGS) entry which is preliminary data.</text>
</comment>
<dbReference type="InterPro" id="IPR056265">
    <property type="entry name" value="CD1375-like_dom"/>
</dbReference>
<protein>
    <recommendedName>
        <fullName evidence="1">CD1375-like domain-containing protein</fullName>
    </recommendedName>
</protein>
<organism evidence="2 3">
    <name type="scientific">Streptococcus canis</name>
    <dbReference type="NCBI Taxonomy" id="1329"/>
    <lineage>
        <taxon>Bacteria</taxon>
        <taxon>Bacillati</taxon>
        <taxon>Bacillota</taxon>
        <taxon>Bacilli</taxon>
        <taxon>Lactobacillales</taxon>
        <taxon>Streptococcaceae</taxon>
        <taxon>Streptococcus</taxon>
    </lineage>
</organism>
<dbReference type="RefSeq" id="WP_164406953.1">
    <property type="nucleotide sequence ID" value="NZ_BEWZ01000009.1"/>
</dbReference>
<evidence type="ECO:0000313" key="3">
    <source>
        <dbReference type="Proteomes" id="UP001186118"/>
    </source>
</evidence>
<dbReference type="EMBL" id="JAGQEX010000053">
    <property type="protein sequence ID" value="MDV5978093.1"/>
    <property type="molecule type" value="Genomic_DNA"/>
</dbReference>
<gene>
    <name evidence="2" type="ORF">KB584_11805</name>
</gene>
<accession>A0AAE4TSF3</accession>
<sequence length="53" mass="5954">MLIKLYAVNVIAGRYPFARIPKVIQGAVKSQIVLMVDDPELIKQLTEVDKKAE</sequence>
<proteinExistence type="predicted"/>